<dbReference type="RefSeq" id="XP_045571102.1">
    <property type="nucleotide sequence ID" value="XM_045715146.1"/>
</dbReference>
<protein>
    <recommendedName>
        <fullName evidence="2">Galectin</fullName>
    </recommendedName>
</protein>
<dbReference type="InterPro" id="IPR044156">
    <property type="entry name" value="Galectin-like"/>
</dbReference>
<dbReference type="SMART" id="SM00908">
    <property type="entry name" value="Gal-bind_lectin"/>
    <property type="match status" value="1"/>
</dbReference>
<accession>A0ABM3EJ92</accession>
<dbReference type="PANTHER" id="PTHR11346">
    <property type="entry name" value="GALECTIN"/>
    <property type="match status" value="1"/>
</dbReference>
<evidence type="ECO:0000256" key="1">
    <source>
        <dbReference type="ARBA" id="ARBA00022734"/>
    </source>
</evidence>
<evidence type="ECO:0000256" key="2">
    <source>
        <dbReference type="RuleBase" id="RU102079"/>
    </source>
</evidence>
<dbReference type="Pfam" id="PF00337">
    <property type="entry name" value="Gal-bind_lectin"/>
    <property type="match status" value="1"/>
</dbReference>
<dbReference type="Proteomes" id="UP001652741">
    <property type="component" value="Chromosome ssa03"/>
</dbReference>
<dbReference type="SUPFAM" id="SSF49899">
    <property type="entry name" value="Concanavalin A-like lectins/glucanases"/>
    <property type="match status" value="1"/>
</dbReference>
<proteinExistence type="predicted"/>
<evidence type="ECO:0000259" key="3">
    <source>
        <dbReference type="PROSITE" id="PS51304"/>
    </source>
</evidence>
<dbReference type="PANTHER" id="PTHR11346:SF104">
    <property type="entry name" value="GALECTIN-2"/>
    <property type="match status" value="1"/>
</dbReference>
<dbReference type="InterPro" id="IPR013320">
    <property type="entry name" value="ConA-like_dom_sf"/>
</dbReference>
<dbReference type="Gene3D" id="2.60.120.200">
    <property type="match status" value="1"/>
</dbReference>
<dbReference type="CDD" id="cd00070">
    <property type="entry name" value="GLECT"/>
    <property type="match status" value="1"/>
</dbReference>
<organism evidence="4 5">
    <name type="scientific">Salmo salar</name>
    <name type="common">Atlantic salmon</name>
    <dbReference type="NCBI Taxonomy" id="8030"/>
    <lineage>
        <taxon>Eukaryota</taxon>
        <taxon>Metazoa</taxon>
        <taxon>Chordata</taxon>
        <taxon>Craniata</taxon>
        <taxon>Vertebrata</taxon>
        <taxon>Euteleostomi</taxon>
        <taxon>Actinopterygii</taxon>
        <taxon>Neopterygii</taxon>
        <taxon>Teleostei</taxon>
        <taxon>Protacanthopterygii</taxon>
        <taxon>Salmoniformes</taxon>
        <taxon>Salmonidae</taxon>
        <taxon>Salmoninae</taxon>
        <taxon>Salmo</taxon>
    </lineage>
</organism>
<feature type="domain" description="Galectin" evidence="3">
    <location>
        <begin position="75"/>
        <end position="206"/>
    </location>
</feature>
<evidence type="ECO:0000313" key="4">
    <source>
        <dbReference type="Proteomes" id="UP001652741"/>
    </source>
</evidence>
<evidence type="ECO:0000313" key="5">
    <source>
        <dbReference type="RefSeq" id="XP_045571102.1"/>
    </source>
</evidence>
<dbReference type="PROSITE" id="PS51304">
    <property type="entry name" value="GALECTIN"/>
    <property type="match status" value="1"/>
</dbReference>
<dbReference type="InterPro" id="IPR001079">
    <property type="entry name" value="Galectin_CRD"/>
</dbReference>
<sequence length="206" mass="23684">MASSANEPMRCLGQKRDITLYVEISSIFETVCLRYNFKVVFEEIRLSCPIPVRLATQTRFRAAFTTSDNMAMPMELELKHVELRAGDQFKVQGRIMDEAERFQIDLGCDEDDLALHFNPRFNDDTDGTVLVCNSKIAGCWGDEKREIHNPLQRGSTFKIVLKLTGDMFEVEMPDGQEIQFPNREGLDIITYIRIKGDLKLTSFKIY</sequence>
<keyword evidence="4" id="KW-1185">Reference proteome</keyword>
<reference evidence="5" key="1">
    <citation type="submission" date="2025-08" db="UniProtKB">
        <authorList>
            <consortium name="RefSeq"/>
        </authorList>
    </citation>
    <scope>IDENTIFICATION</scope>
</reference>
<name>A0ABM3EJ92_SALSA</name>
<dbReference type="GeneID" id="106601232"/>
<keyword evidence="1 2" id="KW-0430">Lectin</keyword>
<dbReference type="SMART" id="SM00276">
    <property type="entry name" value="GLECT"/>
    <property type="match status" value="1"/>
</dbReference>
<gene>
    <name evidence="5" type="primary">LOC106601232</name>
</gene>